<evidence type="ECO:0000256" key="8">
    <source>
        <dbReference type="ARBA" id="ARBA00023287"/>
    </source>
</evidence>
<evidence type="ECO:0000313" key="10">
    <source>
        <dbReference type="EMBL" id="MBV7391580.1"/>
    </source>
</evidence>
<keyword evidence="4" id="KW-0488">Methylation</keyword>
<organism evidence="10 11">
    <name type="scientific">Enterococcus alishanensis</name>
    <dbReference type="NCBI Taxonomy" id="1303817"/>
    <lineage>
        <taxon>Bacteria</taxon>
        <taxon>Bacillati</taxon>
        <taxon>Bacillota</taxon>
        <taxon>Bacilli</taxon>
        <taxon>Lactobacillales</taxon>
        <taxon>Enterococcaceae</taxon>
        <taxon>Enterococcus</taxon>
    </lineage>
</organism>
<evidence type="ECO:0000256" key="1">
    <source>
        <dbReference type="ARBA" id="ARBA00004162"/>
    </source>
</evidence>
<sequence>MKRIQKGFTLLEMLVVLFVISLLLLLFVPKIMEQRKMAEEKNNAAVVKVVETQIQLYEMEHDGQSPSEGDLVPNYVDAKQYKIYQENKK</sequence>
<evidence type="ECO:0000256" key="9">
    <source>
        <dbReference type="SAM" id="Phobius"/>
    </source>
</evidence>
<dbReference type="NCBIfam" id="TIGR02532">
    <property type="entry name" value="IV_pilin_GFxxxE"/>
    <property type="match status" value="1"/>
</dbReference>
<evidence type="ECO:0000256" key="6">
    <source>
        <dbReference type="ARBA" id="ARBA00022989"/>
    </source>
</evidence>
<dbReference type="InterPro" id="IPR016940">
    <property type="entry name" value="ComGC"/>
</dbReference>
<gene>
    <name evidence="10" type="ORF">KUA55_12900</name>
</gene>
<keyword evidence="11" id="KW-1185">Reference proteome</keyword>
<proteinExistence type="predicted"/>
<dbReference type="PIRSF" id="PIRSF029928">
    <property type="entry name" value="Late_competence_ComGC"/>
    <property type="match status" value="1"/>
</dbReference>
<evidence type="ECO:0000256" key="2">
    <source>
        <dbReference type="ARBA" id="ARBA00004241"/>
    </source>
</evidence>
<dbReference type="EMBL" id="JAHUZB010000005">
    <property type="protein sequence ID" value="MBV7391580.1"/>
    <property type="molecule type" value="Genomic_DNA"/>
</dbReference>
<comment type="caution">
    <text evidence="10">The sequence shown here is derived from an EMBL/GenBank/DDBJ whole genome shotgun (WGS) entry which is preliminary data.</text>
</comment>
<dbReference type="PROSITE" id="PS00409">
    <property type="entry name" value="PROKAR_NTER_METHYL"/>
    <property type="match status" value="1"/>
</dbReference>
<name>A0ABS6TF90_9ENTE</name>
<evidence type="ECO:0000256" key="7">
    <source>
        <dbReference type="ARBA" id="ARBA00023136"/>
    </source>
</evidence>
<keyword evidence="8" id="KW-0178">Competence</keyword>
<keyword evidence="5 9" id="KW-0812">Transmembrane</keyword>
<evidence type="ECO:0000256" key="5">
    <source>
        <dbReference type="ARBA" id="ARBA00022692"/>
    </source>
</evidence>
<keyword evidence="3" id="KW-1003">Cell membrane</keyword>
<dbReference type="Pfam" id="PF07963">
    <property type="entry name" value="N_methyl"/>
    <property type="match status" value="1"/>
</dbReference>
<comment type="subcellular location">
    <subcellularLocation>
        <location evidence="1">Cell membrane</location>
        <topology evidence="1">Single-pass membrane protein</topology>
    </subcellularLocation>
    <subcellularLocation>
        <location evidence="2">Cell surface</location>
    </subcellularLocation>
</comment>
<reference evidence="10 11" key="1">
    <citation type="submission" date="2021-06" db="EMBL/GenBank/DDBJ databases">
        <title>Enterococcus alishanensis sp. nov., a novel lactic acid bacterium isolated from fresh coffee beans.</title>
        <authorList>
            <person name="Chen Y.-S."/>
        </authorList>
    </citation>
    <scope>NUCLEOTIDE SEQUENCE [LARGE SCALE GENOMIC DNA]</scope>
    <source>
        <strain evidence="10 11">ALS3</strain>
    </source>
</reference>
<evidence type="ECO:0000313" key="11">
    <source>
        <dbReference type="Proteomes" id="UP000774130"/>
    </source>
</evidence>
<evidence type="ECO:0000256" key="4">
    <source>
        <dbReference type="ARBA" id="ARBA00022481"/>
    </source>
</evidence>
<feature type="transmembrane region" description="Helical" evidence="9">
    <location>
        <begin position="6"/>
        <end position="28"/>
    </location>
</feature>
<keyword evidence="7 9" id="KW-0472">Membrane</keyword>
<dbReference type="Proteomes" id="UP000774130">
    <property type="component" value="Unassembled WGS sequence"/>
</dbReference>
<accession>A0ABS6TF90</accession>
<protein>
    <submittedName>
        <fullName evidence="10">Prepilin-type N-terminal cleavage/methylation domain-containing protein</fullName>
    </submittedName>
</protein>
<dbReference type="RefSeq" id="WP_218326792.1">
    <property type="nucleotide sequence ID" value="NZ_JAHUZB010000005.1"/>
</dbReference>
<keyword evidence="6 9" id="KW-1133">Transmembrane helix</keyword>
<dbReference type="InterPro" id="IPR012902">
    <property type="entry name" value="N_methyl_site"/>
</dbReference>
<dbReference type="NCBIfam" id="NF040999">
    <property type="entry name" value="pilin_ComGC"/>
    <property type="match status" value="1"/>
</dbReference>
<evidence type="ECO:0000256" key="3">
    <source>
        <dbReference type="ARBA" id="ARBA00022475"/>
    </source>
</evidence>